<dbReference type="GO" id="GO:0043565">
    <property type="term" value="F:sequence-specific DNA binding"/>
    <property type="evidence" value="ECO:0007669"/>
    <property type="project" value="InterPro"/>
</dbReference>
<dbReference type="Pfam" id="PF05485">
    <property type="entry name" value="THAP"/>
    <property type="match status" value="1"/>
</dbReference>
<evidence type="ECO:0000256" key="1">
    <source>
        <dbReference type="ARBA" id="ARBA00004642"/>
    </source>
</evidence>
<protein>
    <recommendedName>
        <fullName evidence="13">THAP-type domain-containing protein</fullName>
    </recommendedName>
</protein>
<evidence type="ECO:0000313" key="14">
    <source>
        <dbReference type="EMBL" id="EEC06062.1"/>
    </source>
</evidence>
<evidence type="ECO:0000313" key="15">
    <source>
        <dbReference type="EnsemblMetazoa" id="ISCW004972-PA"/>
    </source>
</evidence>
<reference evidence="14 16" key="1">
    <citation type="submission" date="2008-03" db="EMBL/GenBank/DDBJ databases">
        <title>Annotation of Ixodes scapularis.</title>
        <authorList>
            <consortium name="Ixodes scapularis Genome Project Consortium"/>
            <person name="Caler E."/>
            <person name="Hannick L.I."/>
            <person name="Bidwell S."/>
            <person name="Joardar V."/>
            <person name="Thiagarajan M."/>
            <person name="Amedeo P."/>
            <person name="Galinsky K.J."/>
            <person name="Schobel S."/>
            <person name="Inman J."/>
            <person name="Hostetler J."/>
            <person name="Miller J."/>
            <person name="Hammond M."/>
            <person name="Megy K."/>
            <person name="Lawson D."/>
            <person name="Kodira C."/>
            <person name="Sutton G."/>
            <person name="Meyer J."/>
            <person name="Hill C.A."/>
            <person name="Birren B."/>
            <person name="Nene V."/>
            <person name="Collins F."/>
            <person name="Alarcon-Chaidez F."/>
            <person name="Wikel S."/>
            <person name="Strausberg R."/>
        </authorList>
    </citation>
    <scope>NUCLEOTIDE SEQUENCE [LARGE SCALE GENOMIC DNA]</scope>
    <source>
        <strain evidence="16">Wikel</strain>
        <strain evidence="14">Wikel colony</strain>
    </source>
</reference>
<evidence type="ECO:0000256" key="7">
    <source>
        <dbReference type="ARBA" id="ARBA00023054"/>
    </source>
</evidence>
<keyword evidence="8 12" id="KW-0238">DNA-binding</keyword>
<sequence>NEDLRKRWLVAIKRDLPFNIRTAKVCSMHFREGEFFQNIVSGRRMLQDNAVPSVFAFKK</sequence>
<feature type="non-terminal residue" evidence="14">
    <location>
        <position position="1"/>
    </location>
</feature>
<accession>B7PHJ0</accession>
<evidence type="ECO:0000256" key="3">
    <source>
        <dbReference type="ARBA" id="ARBA00022723"/>
    </source>
</evidence>
<dbReference type="EnsemblMetazoa" id="ISCW004972-RA">
    <property type="protein sequence ID" value="ISCW004972-PA"/>
    <property type="gene ID" value="ISCW004972"/>
</dbReference>
<organism>
    <name type="scientific">Ixodes scapularis</name>
    <name type="common">Black-legged tick</name>
    <name type="synonym">Deer tick</name>
    <dbReference type="NCBI Taxonomy" id="6945"/>
    <lineage>
        <taxon>Eukaryota</taxon>
        <taxon>Metazoa</taxon>
        <taxon>Ecdysozoa</taxon>
        <taxon>Arthropoda</taxon>
        <taxon>Chelicerata</taxon>
        <taxon>Arachnida</taxon>
        <taxon>Acari</taxon>
        <taxon>Parasitiformes</taxon>
        <taxon>Ixodida</taxon>
        <taxon>Ixodoidea</taxon>
        <taxon>Ixodidae</taxon>
        <taxon>Ixodinae</taxon>
        <taxon>Ixodes</taxon>
    </lineage>
</organism>
<evidence type="ECO:0000256" key="12">
    <source>
        <dbReference type="PROSITE-ProRule" id="PRU00309"/>
    </source>
</evidence>
<dbReference type="VEuPathDB" id="VectorBase:ISCW004972"/>
<comment type="subcellular location">
    <subcellularLocation>
        <location evidence="1">Nucleus</location>
        <location evidence="1">Nucleoplasm</location>
    </subcellularLocation>
</comment>
<dbReference type="EMBL" id="DS713200">
    <property type="protein sequence ID" value="EEC06062.1"/>
    <property type="molecule type" value="Genomic_DNA"/>
</dbReference>
<dbReference type="PANTHER" id="PTHR46600">
    <property type="entry name" value="THAP DOMAIN-CONTAINING"/>
    <property type="match status" value="1"/>
</dbReference>
<dbReference type="InterPro" id="IPR026516">
    <property type="entry name" value="THAP1/10"/>
</dbReference>
<keyword evidence="6" id="KW-0805">Transcription regulation</keyword>
<reference evidence="15" key="2">
    <citation type="submission" date="2020-05" db="UniProtKB">
        <authorList>
            <consortium name="EnsemblMetazoa"/>
        </authorList>
    </citation>
    <scope>IDENTIFICATION</scope>
    <source>
        <strain evidence="15">wikel</strain>
    </source>
</reference>
<name>B7PHJ0_IXOSC</name>
<dbReference type="HOGENOM" id="CLU_2967730_0_0_1"/>
<dbReference type="PROSITE" id="PS50950">
    <property type="entry name" value="ZF_THAP"/>
    <property type="match status" value="1"/>
</dbReference>
<evidence type="ECO:0000256" key="4">
    <source>
        <dbReference type="ARBA" id="ARBA00022771"/>
    </source>
</evidence>
<evidence type="ECO:0000256" key="11">
    <source>
        <dbReference type="ARBA" id="ARBA00023306"/>
    </source>
</evidence>
<evidence type="ECO:0000259" key="13">
    <source>
        <dbReference type="PROSITE" id="PS50950"/>
    </source>
</evidence>
<dbReference type="Proteomes" id="UP000001555">
    <property type="component" value="Unassembled WGS sequence"/>
</dbReference>
<evidence type="ECO:0000256" key="2">
    <source>
        <dbReference type="ARBA" id="ARBA00006177"/>
    </source>
</evidence>
<evidence type="ECO:0000256" key="8">
    <source>
        <dbReference type="ARBA" id="ARBA00023125"/>
    </source>
</evidence>
<keyword evidence="16" id="KW-1185">Reference proteome</keyword>
<keyword evidence="10" id="KW-0539">Nucleus</keyword>
<dbReference type="SUPFAM" id="SSF57716">
    <property type="entry name" value="Glucocorticoid receptor-like (DNA-binding domain)"/>
    <property type="match status" value="1"/>
</dbReference>
<gene>
    <name evidence="14" type="ORF">IscW_ISCW004972</name>
</gene>
<keyword evidence="3" id="KW-0479">Metal-binding</keyword>
<feature type="non-terminal residue" evidence="14">
    <location>
        <position position="59"/>
    </location>
</feature>
<feature type="domain" description="THAP-type" evidence="13">
    <location>
        <begin position="1"/>
        <end position="55"/>
    </location>
</feature>
<keyword evidence="5" id="KW-0862">Zinc</keyword>
<dbReference type="AlphaFoldDB" id="B7PHJ0"/>
<evidence type="ECO:0000256" key="10">
    <source>
        <dbReference type="ARBA" id="ARBA00023242"/>
    </source>
</evidence>
<evidence type="ECO:0000313" key="16">
    <source>
        <dbReference type="Proteomes" id="UP000001555"/>
    </source>
</evidence>
<dbReference type="GO" id="GO:0005654">
    <property type="term" value="C:nucleoplasm"/>
    <property type="evidence" value="ECO:0007669"/>
    <property type="project" value="UniProtKB-SubCell"/>
</dbReference>
<dbReference type="PANTHER" id="PTHR46600:SF1">
    <property type="entry name" value="THAP DOMAIN-CONTAINING PROTEIN 1"/>
    <property type="match status" value="1"/>
</dbReference>
<dbReference type="GO" id="GO:0008270">
    <property type="term" value="F:zinc ion binding"/>
    <property type="evidence" value="ECO:0007669"/>
    <property type="project" value="UniProtKB-KW"/>
</dbReference>
<dbReference type="EMBL" id="ABJB010407839">
    <property type="status" value="NOT_ANNOTATED_CDS"/>
    <property type="molecule type" value="Genomic_DNA"/>
</dbReference>
<keyword evidence="4 12" id="KW-0863">Zinc-finger</keyword>
<evidence type="ECO:0000256" key="9">
    <source>
        <dbReference type="ARBA" id="ARBA00023163"/>
    </source>
</evidence>
<dbReference type="PaxDb" id="6945-B7PHJ0"/>
<keyword evidence="9" id="KW-0804">Transcription</keyword>
<dbReference type="InterPro" id="IPR006612">
    <property type="entry name" value="THAP_Znf"/>
</dbReference>
<evidence type="ECO:0000256" key="5">
    <source>
        <dbReference type="ARBA" id="ARBA00022833"/>
    </source>
</evidence>
<keyword evidence="7" id="KW-0175">Coiled coil</keyword>
<dbReference type="InParanoid" id="B7PHJ0"/>
<proteinExistence type="inferred from homology"/>
<keyword evidence="11" id="KW-0131">Cell cycle</keyword>
<comment type="similarity">
    <text evidence="2">Belongs to the THAP1 family.</text>
</comment>
<evidence type="ECO:0000256" key="6">
    <source>
        <dbReference type="ARBA" id="ARBA00023015"/>
    </source>
</evidence>